<dbReference type="PROSITE" id="PS51257">
    <property type="entry name" value="PROKAR_LIPOPROTEIN"/>
    <property type="match status" value="1"/>
</dbReference>
<reference evidence="7 8" key="1">
    <citation type="submission" date="2020-02" db="EMBL/GenBank/DDBJ databases">
        <title>Complete genome sequence of Flavobacteriaceae bacterium.</title>
        <authorList>
            <person name="Kim S.-J."/>
            <person name="Kim Y.-S."/>
            <person name="Kim K.-H."/>
        </authorList>
    </citation>
    <scope>NUCLEOTIDE SEQUENCE [LARGE SCALE GENOMIC DNA]</scope>
    <source>
        <strain evidence="7 8">RR4-40</strain>
    </source>
</reference>
<organism evidence="7 8">
    <name type="scientific">Rasiella rasia</name>
    <dbReference type="NCBI Taxonomy" id="2744027"/>
    <lineage>
        <taxon>Bacteria</taxon>
        <taxon>Pseudomonadati</taxon>
        <taxon>Bacteroidota</taxon>
        <taxon>Flavobacteriia</taxon>
        <taxon>Flavobacteriales</taxon>
        <taxon>Flavobacteriaceae</taxon>
        <taxon>Rasiella</taxon>
    </lineage>
</organism>
<evidence type="ECO:0000313" key="7">
    <source>
        <dbReference type="EMBL" id="QIE59003.1"/>
    </source>
</evidence>
<dbReference type="RefSeq" id="WP_164679034.1">
    <property type="nucleotide sequence ID" value="NZ_CP049057.1"/>
</dbReference>
<dbReference type="PANTHER" id="PTHR31018">
    <property type="entry name" value="SPORULATION-SPECIFIC PROTEIN-RELATED"/>
    <property type="match status" value="1"/>
</dbReference>
<dbReference type="Proteomes" id="UP000505306">
    <property type="component" value="Chromosome"/>
</dbReference>
<dbReference type="PANTHER" id="PTHR31018:SF3">
    <property type="entry name" value="RECEPTOR PROTEIN-TYROSINE KINASE"/>
    <property type="match status" value="1"/>
</dbReference>
<evidence type="ECO:0000256" key="3">
    <source>
        <dbReference type="ARBA" id="ARBA00022525"/>
    </source>
</evidence>
<dbReference type="EMBL" id="CP049057">
    <property type="protein sequence ID" value="QIE59003.1"/>
    <property type="molecule type" value="Genomic_DNA"/>
</dbReference>
<keyword evidence="4 6" id="KW-0732">Signal</keyword>
<dbReference type="InterPro" id="IPR036941">
    <property type="entry name" value="Rcpt_L-dom_sf"/>
</dbReference>
<evidence type="ECO:0000256" key="4">
    <source>
        <dbReference type="ARBA" id="ARBA00022729"/>
    </source>
</evidence>
<keyword evidence="2" id="KW-0134">Cell wall</keyword>
<accession>A0A6G6GKR5</accession>
<evidence type="ECO:0000256" key="1">
    <source>
        <dbReference type="ARBA" id="ARBA00004191"/>
    </source>
</evidence>
<dbReference type="InterPro" id="IPR051648">
    <property type="entry name" value="CWI-Assembly_Regulator"/>
</dbReference>
<comment type="subcellular location">
    <subcellularLocation>
        <location evidence="1">Secreted</location>
        <location evidence="1">Cell wall</location>
    </subcellularLocation>
</comment>
<evidence type="ECO:0000256" key="2">
    <source>
        <dbReference type="ARBA" id="ARBA00022512"/>
    </source>
</evidence>
<evidence type="ECO:0000256" key="5">
    <source>
        <dbReference type="ARBA" id="ARBA00023180"/>
    </source>
</evidence>
<dbReference type="KEGG" id="mgel:G5B37_05330"/>
<keyword evidence="8" id="KW-1185">Reference proteome</keyword>
<keyword evidence="5" id="KW-0325">Glycoprotein</keyword>
<dbReference type="SUPFAM" id="SSF52058">
    <property type="entry name" value="L domain-like"/>
    <property type="match status" value="2"/>
</dbReference>
<proteinExistence type="predicted"/>
<keyword evidence="3" id="KW-0964">Secreted</keyword>
<protein>
    <recommendedName>
        <fullName evidence="9">Fibronectin type-III domain-containing protein</fullName>
    </recommendedName>
</protein>
<name>A0A6G6GKR5_9FLAO</name>
<feature type="chain" id="PRO_5026142182" description="Fibronectin type-III domain-containing protein" evidence="6">
    <location>
        <begin position="24"/>
        <end position="440"/>
    </location>
</feature>
<feature type="signal peptide" evidence="6">
    <location>
        <begin position="1"/>
        <end position="23"/>
    </location>
</feature>
<evidence type="ECO:0000313" key="8">
    <source>
        <dbReference type="Proteomes" id="UP000505306"/>
    </source>
</evidence>
<dbReference type="Gene3D" id="3.80.20.20">
    <property type="entry name" value="Receptor L-domain"/>
    <property type="match status" value="1"/>
</dbReference>
<gene>
    <name evidence="7" type="ORF">G5B37_05330</name>
</gene>
<evidence type="ECO:0008006" key="9">
    <source>
        <dbReference type="Google" id="ProtNLM"/>
    </source>
</evidence>
<dbReference type="AlphaFoldDB" id="A0A6G6GKR5"/>
<dbReference type="GO" id="GO:0030313">
    <property type="term" value="C:cell envelope"/>
    <property type="evidence" value="ECO:0007669"/>
    <property type="project" value="UniProtKB-SubCell"/>
</dbReference>
<evidence type="ECO:0000256" key="6">
    <source>
        <dbReference type="SAM" id="SignalP"/>
    </source>
</evidence>
<sequence>MTKLTHRYIILVIVLMVSLFSCSEDDSEVQTEDQTLARISVSPVVLIEGDVASSGASIIDSGNSAITKKGICWDTSPNPDLTNFTTTDGNGSTSFTSVMENLAFNTVYYVRAYAENATGVAYSDEISFTTTNTCTLNIFDGEVRLTNQAEVDSFGANNYCGITTELIIEEAEGEQDPIVDLSPLQNIRSVFSLYINGTNSLETLEGLHNLSVVEDYLQVSDNDALQNIDALVNITSKFFLLDISRNEVLTTIDGLSGITTLIEPSYNNVTGIYIGLNPKLQHINGLSNISIEGDRGSISIHSNELLTNIDALSGISGTIENLQLVDLPNLQNTSGLSQITTVTDELSIIGLGNAASWDGLQNITSVGNKLLIADNQGLINLDMFSNLNSVTSAYFTSNYFLTDYCGLSNAVNSGNIASFTTENNAYNPSLANMQNGDCAL</sequence>